<proteinExistence type="predicted"/>
<reference evidence="1" key="1">
    <citation type="journal article" date="2020" name="Nature">
        <title>Giant virus diversity and host interactions through global metagenomics.</title>
        <authorList>
            <person name="Schulz F."/>
            <person name="Roux S."/>
            <person name="Paez-Espino D."/>
            <person name="Jungbluth S."/>
            <person name="Walsh D.A."/>
            <person name="Denef V.J."/>
            <person name="McMahon K.D."/>
            <person name="Konstantinidis K.T."/>
            <person name="Eloe-Fadrosh E.A."/>
            <person name="Kyrpides N.C."/>
            <person name="Woyke T."/>
        </authorList>
    </citation>
    <scope>NUCLEOTIDE SEQUENCE</scope>
    <source>
        <strain evidence="1">GVMAG-M-3300025890-48</strain>
    </source>
</reference>
<organism evidence="1">
    <name type="scientific">viral metagenome</name>
    <dbReference type="NCBI Taxonomy" id="1070528"/>
    <lineage>
        <taxon>unclassified sequences</taxon>
        <taxon>metagenomes</taxon>
        <taxon>organismal metagenomes</taxon>
    </lineage>
</organism>
<sequence length="401" mass="47067">MLNNKTRTKIKKHFGKLNTYTPMPESVDIDFSVDNFTSIQKDNVGVLSDALEEVDVWSYVGEDKMSMEEIPLNENQDVKIIIYSIDNHSLKPFLLFLLEKKNNKLSFIEKKYKKNHKILLKDINIFPEQILEYQYQGWYKTDEEVYLFFQIEQLENPVKITSKTKYLQVLSSEIINYKETYNFIVSNATTDFFINNSDFLYLYDGNMDIIETPAIGYYGNYYKRIASTTVIGDFAQPPTASLGPYYYFGTFNRALRYACITSNYEEKVIGELKLTRENTPIWKKGGIVKFVLFMGNSTIFLDRPDDPDDNSLVSIELYETSEMARKTKKTRDADGKWTQFYDSVYQPMNVIKLKDKTITLDPQIIVKEDKQQYPMSYVYIDTENVIYKKQKDYDISNYTIE</sequence>
<name>A0A6C0JHS4_9ZZZZ</name>
<evidence type="ECO:0000313" key="1">
    <source>
        <dbReference type="EMBL" id="QHU03194.1"/>
    </source>
</evidence>
<protein>
    <submittedName>
        <fullName evidence="1">Uncharacterized protein</fullName>
    </submittedName>
</protein>
<dbReference type="EMBL" id="MN740371">
    <property type="protein sequence ID" value="QHU03194.1"/>
    <property type="molecule type" value="Genomic_DNA"/>
</dbReference>
<dbReference type="AlphaFoldDB" id="A0A6C0JHS4"/>
<accession>A0A6C0JHS4</accession>